<dbReference type="InterPro" id="IPR001179">
    <property type="entry name" value="PPIase_FKBP_dom"/>
</dbReference>
<feature type="domain" description="PPIase FKBP-type" evidence="7">
    <location>
        <begin position="231"/>
        <end position="317"/>
    </location>
</feature>
<dbReference type="Proteomes" id="UP000292686">
    <property type="component" value="Unassembled WGS sequence"/>
</dbReference>
<dbReference type="PANTHER" id="PTHR10516">
    <property type="entry name" value="PEPTIDYL-PROLYL CIS-TRANS ISOMERASE"/>
    <property type="match status" value="1"/>
</dbReference>
<dbReference type="Proteomes" id="UP000581087">
    <property type="component" value="Unassembled WGS sequence"/>
</dbReference>
<evidence type="ECO:0000313" key="11">
    <source>
        <dbReference type="Proteomes" id="UP000581087"/>
    </source>
</evidence>
<dbReference type="PROSITE" id="PS50059">
    <property type="entry name" value="FKBP_PPIASE"/>
    <property type="match status" value="1"/>
</dbReference>
<dbReference type="EMBL" id="SDPM01000008">
    <property type="protein sequence ID" value="RXZ85627.1"/>
    <property type="molecule type" value="Genomic_DNA"/>
</dbReference>
<keyword evidence="6" id="KW-0732">Signal</keyword>
<sequence>MNRSSSVRRFAPAALLAASALLLAGCAGSSPEPEATDATGTSGDACVALESGAASDAVKTDGTFGEAVTATFDAPLADIDGPERTIVDEGDGRETVDGDQVTVSWTLYNATTGEQILTQPNELTVGDATLPEALAGGFSCVPVGSRVVTLSPAGELFGTEGNPDYKVGADDAVVVITDVVSVAEPVERTGDAPAVTFEGDVPTMTLPDADAPTEFVLDVLEEGTGTAVAEGDSVTLNYLGVSWDSGLVFDSSFKSGQPATFATDQVITGFGKALVGQKVGSKLIATMPPAEAYGDEASGHALGGQTLVFYIEILETAPAAG</sequence>
<dbReference type="Gene3D" id="3.10.50.40">
    <property type="match status" value="2"/>
</dbReference>
<dbReference type="GO" id="GO:0005737">
    <property type="term" value="C:cytoplasm"/>
    <property type="evidence" value="ECO:0007669"/>
    <property type="project" value="TreeGrafter"/>
</dbReference>
<dbReference type="GO" id="GO:0003755">
    <property type="term" value="F:peptidyl-prolyl cis-trans isomerase activity"/>
    <property type="evidence" value="ECO:0007669"/>
    <property type="project" value="UniProtKB-KW"/>
</dbReference>
<keyword evidence="4 5" id="KW-0413">Isomerase</keyword>
<proteinExistence type="predicted"/>
<evidence type="ECO:0000256" key="6">
    <source>
        <dbReference type="SAM" id="SignalP"/>
    </source>
</evidence>
<dbReference type="InterPro" id="IPR050689">
    <property type="entry name" value="FKBP-type_PPIase"/>
</dbReference>
<organism evidence="9 10">
    <name type="scientific">Agromyces atrinae</name>
    <dbReference type="NCBI Taxonomy" id="592376"/>
    <lineage>
        <taxon>Bacteria</taxon>
        <taxon>Bacillati</taxon>
        <taxon>Actinomycetota</taxon>
        <taxon>Actinomycetes</taxon>
        <taxon>Micrococcales</taxon>
        <taxon>Microbacteriaceae</taxon>
        <taxon>Agromyces</taxon>
    </lineage>
</organism>
<protein>
    <recommendedName>
        <fullName evidence="2 5">peptidylprolyl isomerase</fullName>
        <ecNumber evidence="2 5">5.2.1.8</ecNumber>
    </recommendedName>
</protein>
<evidence type="ECO:0000256" key="3">
    <source>
        <dbReference type="ARBA" id="ARBA00023110"/>
    </source>
</evidence>
<evidence type="ECO:0000256" key="4">
    <source>
        <dbReference type="ARBA" id="ARBA00023235"/>
    </source>
</evidence>
<keyword evidence="3 5" id="KW-0697">Rotamase</keyword>
<dbReference type="SUPFAM" id="SSF54534">
    <property type="entry name" value="FKBP-like"/>
    <property type="match status" value="2"/>
</dbReference>
<reference evidence="9 10" key="1">
    <citation type="submission" date="2019-01" db="EMBL/GenBank/DDBJ databases">
        <title>Agromyces.</title>
        <authorList>
            <person name="Li J."/>
        </authorList>
    </citation>
    <scope>NUCLEOTIDE SEQUENCE [LARGE SCALE GENOMIC DNA]</scope>
    <source>
        <strain evidence="9 10">DSM 23870</strain>
    </source>
</reference>
<dbReference type="InterPro" id="IPR046357">
    <property type="entry name" value="PPIase_dom_sf"/>
</dbReference>
<dbReference type="EC" id="5.2.1.8" evidence="2 5"/>
<dbReference type="Pfam" id="PF00254">
    <property type="entry name" value="FKBP_C"/>
    <property type="match status" value="1"/>
</dbReference>
<dbReference type="EMBL" id="JACCBI010000001">
    <property type="protein sequence ID" value="NYD68320.1"/>
    <property type="molecule type" value="Genomic_DNA"/>
</dbReference>
<evidence type="ECO:0000256" key="2">
    <source>
        <dbReference type="ARBA" id="ARBA00013194"/>
    </source>
</evidence>
<dbReference type="PANTHER" id="PTHR10516:SF443">
    <property type="entry name" value="FK506-BINDING PROTEIN 59-RELATED"/>
    <property type="match status" value="1"/>
</dbReference>
<feature type="chain" id="PRO_5038238988" description="peptidylprolyl isomerase" evidence="6">
    <location>
        <begin position="25"/>
        <end position="321"/>
    </location>
</feature>
<evidence type="ECO:0000313" key="9">
    <source>
        <dbReference type="EMBL" id="RXZ85627.1"/>
    </source>
</evidence>
<evidence type="ECO:0000256" key="5">
    <source>
        <dbReference type="PROSITE-ProRule" id="PRU00277"/>
    </source>
</evidence>
<gene>
    <name evidence="8" type="ORF">BJ972_002839</name>
    <name evidence="9" type="ORF">ESP50_14120</name>
</gene>
<dbReference type="OrthoDB" id="25996at2"/>
<accession>A0A4Q2M373</accession>
<keyword evidence="10" id="KW-1185">Reference proteome</keyword>
<comment type="caution">
    <text evidence="9">The sequence shown here is derived from an EMBL/GenBank/DDBJ whole genome shotgun (WGS) entry which is preliminary data.</text>
</comment>
<dbReference type="AlphaFoldDB" id="A0A4Q2M373"/>
<dbReference type="PROSITE" id="PS51257">
    <property type="entry name" value="PROKAR_LIPOPROTEIN"/>
    <property type="match status" value="1"/>
</dbReference>
<feature type="signal peptide" evidence="6">
    <location>
        <begin position="1"/>
        <end position="24"/>
    </location>
</feature>
<evidence type="ECO:0000256" key="1">
    <source>
        <dbReference type="ARBA" id="ARBA00000971"/>
    </source>
</evidence>
<reference evidence="8 11" key="2">
    <citation type="submission" date="2020-07" db="EMBL/GenBank/DDBJ databases">
        <title>Sequencing the genomes of 1000 actinobacteria strains.</title>
        <authorList>
            <person name="Klenk H.-P."/>
        </authorList>
    </citation>
    <scope>NUCLEOTIDE SEQUENCE [LARGE SCALE GENOMIC DNA]</scope>
    <source>
        <strain evidence="8 11">DSM 23870</strain>
    </source>
</reference>
<evidence type="ECO:0000259" key="7">
    <source>
        <dbReference type="PROSITE" id="PS50059"/>
    </source>
</evidence>
<name>A0A4Q2M373_9MICO</name>
<evidence type="ECO:0000313" key="10">
    <source>
        <dbReference type="Proteomes" id="UP000292686"/>
    </source>
</evidence>
<dbReference type="RefSeq" id="WP_129176288.1">
    <property type="nucleotide sequence ID" value="NZ_JACCBI010000001.1"/>
</dbReference>
<comment type="catalytic activity">
    <reaction evidence="1 5">
        <text>[protein]-peptidylproline (omega=180) = [protein]-peptidylproline (omega=0)</text>
        <dbReference type="Rhea" id="RHEA:16237"/>
        <dbReference type="Rhea" id="RHEA-COMP:10747"/>
        <dbReference type="Rhea" id="RHEA-COMP:10748"/>
        <dbReference type="ChEBI" id="CHEBI:83833"/>
        <dbReference type="ChEBI" id="CHEBI:83834"/>
        <dbReference type="EC" id="5.2.1.8"/>
    </reaction>
</comment>
<evidence type="ECO:0000313" key="8">
    <source>
        <dbReference type="EMBL" id="NYD68320.1"/>
    </source>
</evidence>